<gene>
    <name evidence="1" type="ORF">LAL4801_05823</name>
</gene>
<name>A0A0M6YEC0_9HYPH</name>
<dbReference type="InterPro" id="IPR022243">
    <property type="entry name" value="DUF3768"/>
</dbReference>
<dbReference type="RefSeq" id="WP_235814973.1">
    <property type="nucleotide sequence ID" value="NZ_CXST01000006.1"/>
</dbReference>
<dbReference type="Proteomes" id="UP000048926">
    <property type="component" value="Unassembled WGS sequence"/>
</dbReference>
<reference evidence="2" key="1">
    <citation type="submission" date="2015-07" db="EMBL/GenBank/DDBJ databases">
        <authorList>
            <person name="Rodrigo-Torres Lidia"/>
            <person name="Arahal R.David."/>
        </authorList>
    </citation>
    <scope>NUCLEOTIDE SEQUENCE [LARGE SCALE GENOMIC DNA]</scope>
    <source>
        <strain evidence="2">CECT 4801</strain>
    </source>
</reference>
<accession>A0A0M6YEC0</accession>
<sequence>MPDDDDYKMTPEALALLIGLKPSRERPRQYIVENVPDEERPEAIAQINDIFRNTLIGGRAFITQGIQALPEEDQAKIVDAVRTFRDFRKGDDPHGERDFGWFMFGTEKIYWKIDYYEDDQMEAGAEDPLVPKTYRVLTIMTGEEY</sequence>
<proteinExistence type="predicted"/>
<keyword evidence="2" id="KW-1185">Reference proteome</keyword>
<evidence type="ECO:0008006" key="3">
    <source>
        <dbReference type="Google" id="ProtNLM"/>
    </source>
</evidence>
<dbReference type="EMBL" id="CXST01000006">
    <property type="protein sequence ID" value="CTQ47361.1"/>
    <property type="molecule type" value="Genomic_DNA"/>
</dbReference>
<dbReference type="Pfam" id="PF12599">
    <property type="entry name" value="DUF3768"/>
    <property type="match status" value="1"/>
</dbReference>
<evidence type="ECO:0000313" key="1">
    <source>
        <dbReference type="EMBL" id="CTQ47361.1"/>
    </source>
</evidence>
<organism evidence="1 2">
    <name type="scientific">Roseibium aggregatum</name>
    <dbReference type="NCBI Taxonomy" id="187304"/>
    <lineage>
        <taxon>Bacteria</taxon>
        <taxon>Pseudomonadati</taxon>
        <taxon>Pseudomonadota</taxon>
        <taxon>Alphaproteobacteria</taxon>
        <taxon>Hyphomicrobiales</taxon>
        <taxon>Stappiaceae</taxon>
        <taxon>Roseibium</taxon>
    </lineage>
</organism>
<protein>
    <recommendedName>
        <fullName evidence="3">DUF3768 domain-containing protein</fullName>
    </recommendedName>
</protein>
<evidence type="ECO:0000313" key="2">
    <source>
        <dbReference type="Proteomes" id="UP000048926"/>
    </source>
</evidence>
<dbReference type="AlphaFoldDB" id="A0A0M6YEC0"/>